<dbReference type="EMBL" id="BMJC01000002">
    <property type="protein sequence ID" value="GGA94169.1"/>
    <property type="molecule type" value="Genomic_DNA"/>
</dbReference>
<protein>
    <submittedName>
        <fullName evidence="5">ABC transporter ATP-binding protein</fullName>
    </submittedName>
</protein>
<keyword evidence="1" id="KW-0813">Transport</keyword>
<dbReference type="Gene3D" id="3.40.50.300">
    <property type="entry name" value="P-loop containing nucleotide triphosphate hydrolases"/>
    <property type="match status" value="1"/>
</dbReference>
<reference evidence="5" key="2">
    <citation type="submission" date="2020-09" db="EMBL/GenBank/DDBJ databases">
        <authorList>
            <person name="Sun Q."/>
            <person name="Zhou Y."/>
        </authorList>
    </citation>
    <scope>NUCLEOTIDE SEQUENCE</scope>
    <source>
        <strain evidence="5">CGMCC 1.15448</strain>
    </source>
</reference>
<dbReference type="GO" id="GO:0016887">
    <property type="term" value="F:ATP hydrolysis activity"/>
    <property type="evidence" value="ECO:0007669"/>
    <property type="project" value="InterPro"/>
</dbReference>
<evidence type="ECO:0000256" key="1">
    <source>
        <dbReference type="ARBA" id="ARBA00022448"/>
    </source>
</evidence>
<evidence type="ECO:0000313" key="5">
    <source>
        <dbReference type="EMBL" id="GGA94169.1"/>
    </source>
</evidence>
<dbReference type="Proteomes" id="UP000607559">
    <property type="component" value="Unassembled WGS sequence"/>
</dbReference>
<organism evidence="5 6">
    <name type="scientific">Puia dinghuensis</name>
    <dbReference type="NCBI Taxonomy" id="1792502"/>
    <lineage>
        <taxon>Bacteria</taxon>
        <taxon>Pseudomonadati</taxon>
        <taxon>Bacteroidota</taxon>
        <taxon>Chitinophagia</taxon>
        <taxon>Chitinophagales</taxon>
        <taxon>Chitinophagaceae</taxon>
        <taxon>Puia</taxon>
    </lineage>
</organism>
<dbReference type="PANTHER" id="PTHR43023">
    <property type="entry name" value="PROTEIN TRIGALACTOSYLDIACYLGLYCEROL 3, CHLOROPLASTIC"/>
    <property type="match status" value="1"/>
</dbReference>
<dbReference type="Pfam" id="PF00005">
    <property type="entry name" value="ABC_tran"/>
    <property type="match status" value="1"/>
</dbReference>
<keyword evidence="6" id="KW-1185">Reference proteome</keyword>
<name>A0A8J2XSB8_9BACT</name>
<dbReference type="InterPro" id="IPR027417">
    <property type="entry name" value="P-loop_NTPase"/>
</dbReference>
<gene>
    <name evidence="5" type="primary">ttg2A</name>
    <name evidence="5" type="ORF">GCM10011511_16850</name>
</gene>
<dbReference type="InterPro" id="IPR003593">
    <property type="entry name" value="AAA+_ATPase"/>
</dbReference>
<evidence type="ECO:0000256" key="2">
    <source>
        <dbReference type="ARBA" id="ARBA00022741"/>
    </source>
</evidence>
<dbReference type="AlphaFoldDB" id="A0A8J2XSB8"/>
<evidence type="ECO:0000259" key="4">
    <source>
        <dbReference type="PROSITE" id="PS50893"/>
    </source>
</evidence>
<dbReference type="InterPro" id="IPR003439">
    <property type="entry name" value="ABC_transporter-like_ATP-bd"/>
</dbReference>
<keyword evidence="3 5" id="KW-0067">ATP-binding</keyword>
<keyword evidence="2" id="KW-0547">Nucleotide-binding</keyword>
<evidence type="ECO:0000256" key="3">
    <source>
        <dbReference type="ARBA" id="ARBA00022840"/>
    </source>
</evidence>
<dbReference type="PROSITE" id="PS50893">
    <property type="entry name" value="ABC_TRANSPORTER_2"/>
    <property type="match status" value="1"/>
</dbReference>
<dbReference type="RefSeq" id="WP_188930582.1">
    <property type="nucleotide sequence ID" value="NZ_BMJC01000002.1"/>
</dbReference>
<dbReference type="SUPFAM" id="SSF52540">
    <property type="entry name" value="P-loop containing nucleoside triphosphate hydrolases"/>
    <property type="match status" value="1"/>
</dbReference>
<dbReference type="SMART" id="SM00382">
    <property type="entry name" value="AAA"/>
    <property type="match status" value="1"/>
</dbReference>
<reference evidence="5" key="1">
    <citation type="journal article" date="2014" name="Int. J. Syst. Evol. Microbiol.">
        <title>Complete genome sequence of Corynebacterium casei LMG S-19264T (=DSM 44701T), isolated from a smear-ripened cheese.</title>
        <authorList>
            <consortium name="US DOE Joint Genome Institute (JGI-PGF)"/>
            <person name="Walter F."/>
            <person name="Albersmeier A."/>
            <person name="Kalinowski J."/>
            <person name="Ruckert C."/>
        </authorList>
    </citation>
    <scope>NUCLEOTIDE SEQUENCE</scope>
    <source>
        <strain evidence="5">CGMCC 1.15448</strain>
    </source>
</reference>
<dbReference type="PANTHER" id="PTHR43023:SF3">
    <property type="entry name" value="PROTEIN TRIGALACTOSYLDIACYLGLYCEROL 3, CHLOROPLASTIC"/>
    <property type="match status" value="1"/>
</dbReference>
<proteinExistence type="predicted"/>
<dbReference type="GO" id="GO:0005524">
    <property type="term" value="F:ATP binding"/>
    <property type="evidence" value="ECO:0007669"/>
    <property type="project" value="UniProtKB-KW"/>
</dbReference>
<accession>A0A8J2XSB8</accession>
<comment type="caution">
    <text evidence="5">The sequence shown here is derived from an EMBL/GenBank/DDBJ whole genome shotgun (WGS) entry which is preliminary data.</text>
</comment>
<sequence>MDQTNNTISPTTDRAVQPQVEKLPANGQQPVIVVRGLTKSFGEHEVLHSISLHVKKGENLVVLGKSGSGKSVFIKCLVRLEWPDCGTISILGKDLDSLNYQETNDLRIRIGFLFQNAALYDSMTVRENLAFPLRQHKKRMSAKKKEALILEMLDNVGLVDSIDQLPSKLSGGQVKRIGLARTLILQPEVMLYDEPTTGLDTITAKEISELIVKMQKKYHISSIIITHDMICAGITADRIIILRDGIVYAEGSYAQLENSQDEWIRSFFDFSDNINTAQNATGK</sequence>
<evidence type="ECO:0000313" key="6">
    <source>
        <dbReference type="Proteomes" id="UP000607559"/>
    </source>
</evidence>
<feature type="domain" description="ABC transporter" evidence="4">
    <location>
        <begin position="32"/>
        <end position="269"/>
    </location>
</feature>